<dbReference type="Proteomes" id="UP000270581">
    <property type="component" value="Unassembled WGS sequence"/>
</dbReference>
<comment type="caution">
    <text evidence="2">The sequence shown here is derived from an EMBL/GenBank/DDBJ whole genome shotgun (WGS) entry which is preliminary data.</text>
</comment>
<dbReference type="Pfam" id="PF18545">
    <property type="entry name" value="HalOD1"/>
    <property type="match status" value="1"/>
</dbReference>
<accession>A0AAJ4R6K0</accession>
<protein>
    <recommendedName>
        <fullName evidence="1">Halobacterial output domain-containing protein</fullName>
    </recommendedName>
</protein>
<evidence type="ECO:0000313" key="3">
    <source>
        <dbReference type="Proteomes" id="UP000270581"/>
    </source>
</evidence>
<reference evidence="2 3" key="1">
    <citation type="submission" date="2018-11" db="EMBL/GenBank/DDBJ databases">
        <title>Genome sequences of Natronomonas sp. CBA1133.</title>
        <authorList>
            <person name="Roh S.W."/>
            <person name="Cha I.-T."/>
        </authorList>
    </citation>
    <scope>NUCLEOTIDE SEQUENCE [LARGE SCALE GENOMIC DNA]</scope>
    <source>
        <strain evidence="2 3">CBA1133</strain>
    </source>
</reference>
<feature type="domain" description="Halobacterial output" evidence="1">
    <location>
        <begin position="34"/>
        <end position="71"/>
    </location>
</feature>
<organism evidence="2 3">
    <name type="scientific">Halosegnis longus</name>
    <dbReference type="NCBI Taxonomy" id="2216012"/>
    <lineage>
        <taxon>Archaea</taxon>
        <taxon>Methanobacteriati</taxon>
        <taxon>Methanobacteriota</taxon>
        <taxon>Stenosarchaea group</taxon>
        <taxon>Halobacteria</taxon>
        <taxon>Halobacteriales</taxon>
        <taxon>Natronomonadaceae</taxon>
        <taxon>Halosegnis</taxon>
    </lineage>
</organism>
<evidence type="ECO:0000259" key="1">
    <source>
        <dbReference type="Pfam" id="PF18545"/>
    </source>
</evidence>
<name>A0AAJ4R6K0_9EURY</name>
<dbReference type="EMBL" id="RJJC01000002">
    <property type="protein sequence ID" value="RNJ22674.1"/>
    <property type="molecule type" value="Genomic_DNA"/>
</dbReference>
<dbReference type="InterPro" id="IPR040624">
    <property type="entry name" value="HalOD1"/>
</dbReference>
<proteinExistence type="predicted"/>
<sequence length="86" mass="9287">MASPPVDSPATSSELLVDIIEALEACGLDNDAFQLHDYIDIDALDQLVNSSQEDVEVRFTVEGIRLAVTPDSVNVLLAKTEESAQQ</sequence>
<gene>
    <name evidence="2" type="ORF">Nmn1133_13680</name>
</gene>
<evidence type="ECO:0000313" key="2">
    <source>
        <dbReference type="EMBL" id="RNJ22674.1"/>
    </source>
</evidence>
<dbReference type="AlphaFoldDB" id="A0AAJ4R6K0"/>
<keyword evidence="3" id="KW-1185">Reference proteome</keyword>
<dbReference type="RefSeq" id="WP_123124777.1">
    <property type="nucleotide sequence ID" value="NZ_RJJC01000002.1"/>
</dbReference>